<dbReference type="Proteomes" id="UP000242381">
    <property type="component" value="Unassembled WGS sequence"/>
</dbReference>
<evidence type="ECO:0000313" key="3">
    <source>
        <dbReference type="Proteomes" id="UP000242381"/>
    </source>
</evidence>
<evidence type="ECO:0000313" key="2">
    <source>
        <dbReference type="EMBL" id="ORE16451.1"/>
    </source>
</evidence>
<dbReference type="AlphaFoldDB" id="A0A1X0RX26"/>
<reference evidence="2 3" key="1">
    <citation type="journal article" date="2016" name="Proc. Natl. Acad. Sci. U.S.A.">
        <title>Lipid metabolic changes in an early divergent fungus govern the establishment of a mutualistic symbiosis with endobacteria.</title>
        <authorList>
            <person name="Lastovetsky O.A."/>
            <person name="Gaspar M.L."/>
            <person name="Mondo S.J."/>
            <person name="LaButti K.M."/>
            <person name="Sandor L."/>
            <person name="Grigoriev I.V."/>
            <person name="Henry S.A."/>
            <person name="Pawlowska T.E."/>
        </authorList>
    </citation>
    <scope>NUCLEOTIDE SEQUENCE [LARGE SCALE GENOMIC DNA]</scope>
    <source>
        <strain evidence="2 3">ATCC 11559</strain>
    </source>
</reference>
<evidence type="ECO:0000256" key="1">
    <source>
        <dbReference type="SAM" id="MobiDB-lite"/>
    </source>
</evidence>
<organism evidence="2 3">
    <name type="scientific">Rhizopus microsporus</name>
    <dbReference type="NCBI Taxonomy" id="58291"/>
    <lineage>
        <taxon>Eukaryota</taxon>
        <taxon>Fungi</taxon>
        <taxon>Fungi incertae sedis</taxon>
        <taxon>Mucoromycota</taxon>
        <taxon>Mucoromycotina</taxon>
        <taxon>Mucoromycetes</taxon>
        <taxon>Mucorales</taxon>
        <taxon>Mucorineae</taxon>
        <taxon>Rhizopodaceae</taxon>
        <taxon>Rhizopus</taxon>
    </lineage>
</organism>
<accession>A0A1X0RX26</accession>
<proteinExistence type="predicted"/>
<dbReference type="VEuPathDB" id="FungiDB:BCV72DRAFT_246335"/>
<protein>
    <submittedName>
        <fullName evidence="2">Uncharacterized protein</fullName>
    </submittedName>
</protein>
<dbReference type="VEuPathDB" id="FungiDB:BCV72DRAFT_329154"/>
<gene>
    <name evidence="2" type="ORF">BCV71DRAFT_265644</name>
</gene>
<name>A0A1X0RX26_RHIZD</name>
<feature type="region of interest" description="Disordered" evidence="1">
    <location>
        <begin position="1"/>
        <end position="27"/>
    </location>
</feature>
<sequence>MPSKRPTPFSSIFKSKRQKTQDESSIEGISLKPDYMQDELWETLFNIKHEQSKRRKPNEEYNNAKIELDYGWKTDEYMVAVLFKRNTVERIPQNEEEMNLLKRRVNLTNWSKGIYPLKKEPTGLSMTDRIIGIDPGLCGIFVMVDGASEDVNNKKTVKERSVKFANNGEHKGAVKKAIVVPVDEFRTSITCCKCHRKLDQKYEAQTLECNHRYAVDMIKLRLLTWSLFMFQNKRRLRPKGQKNAAQHCLDDDRHVICRTSQCPERMPGNSSSATYQLKQYKLCPAGNGQDIVWQRDTNAAINIRSILVSYIESGHKILSRHLSLTRGG</sequence>
<dbReference type="EMBL" id="KV921385">
    <property type="protein sequence ID" value="ORE16451.1"/>
    <property type="molecule type" value="Genomic_DNA"/>
</dbReference>